<dbReference type="OrthoDB" id="2489132at2"/>
<dbReference type="GO" id="GO:0035438">
    <property type="term" value="F:cyclic-di-GMP binding"/>
    <property type="evidence" value="ECO:0007669"/>
    <property type="project" value="InterPro"/>
</dbReference>
<evidence type="ECO:0000259" key="1">
    <source>
        <dbReference type="Pfam" id="PF07238"/>
    </source>
</evidence>
<dbReference type="Proteomes" id="UP000001880">
    <property type="component" value="Chromosome"/>
</dbReference>
<keyword evidence="3" id="KW-1185">Reference proteome</keyword>
<reference evidence="2 3" key="1">
    <citation type="journal article" date="2010" name="Stand. Genomic Sci.">
        <title>Complete genome sequence of Haliangium ochraceum type strain (SMP-2).</title>
        <authorList>
            <consortium name="US DOE Joint Genome Institute (JGI-PGF)"/>
            <person name="Ivanova N."/>
            <person name="Daum C."/>
            <person name="Lang E."/>
            <person name="Abt B."/>
            <person name="Kopitz M."/>
            <person name="Saunders E."/>
            <person name="Lapidus A."/>
            <person name="Lucas S."/>
            <person name="Glavina Del Rio T."/>
            <person name="Nolan M."/>
            <person name="Tice H."/>
            <person name="Copeland A."/>
            <person name="Cheng J.F."/>
            <person name="Chen F."/>
            <person name="Bruce D."/>
            <person name="Goodwin L."/>
            <person name="Pitluck S."/>
            <person name="Mavromatis K."/>
            <person name="Pati A."/>
            <person name="Mikhailova N."/>
            <person name="Chen A."/>
            <person name="Palaniappan K."/>
            <person name="Land M."/>
            <person name="Hauser L."/>
            <person name="Chang Y.J."/>
            <person name="Jeffries C.D."/>
            <person name="Detter J.C."/>
            <person name="Brettin T."/>
            <person name="Rohde M."/>
            <person name="Goker M."/>
            <person name="Bristow J."/>
            <person name="Markowitz V."/>
            <person name="Eisen J.A."/>
            <person name="Hugenholtz P."/>
            <person name="Kyrpides N.C."/>
            <person name="Klenk H.P."/>
        </authorList>
    </citation>
    <scope>NUCLEOTIDE SEQUENCE [LARGE SCALE GENOMIC DNA]</scope>
    <source>
        <strain evidence="3">DSM 14365 / CIP 107738 / JCM 11303 / AJ 13395 / SMP-2</strain>
    </source>
</reference>
<gene>
    <name evidence="2" type="ordered locus">Hoch_3271</name>
</gene>
<dbReference type="HOGENOM" id="CLU_1924641_0_0_7"/>
<sequence length="131" mass="14700">MSGQSREFPRYAAEANVEMTAPTFTTSGRTSNVSRGGLAATVPRAMPPGENITVRLSLVFDEDTFSEPLDLPARVVWCTQLDDKYQLGIALLPLSSDQRTYFDMFLRYLEEGLAHSRAKRRGERDDADFFS</sequence>
<proteinExistence type="predicted"/>
<evidence type="ECO:0000313" key="3">
    <source>
        <dbReference type="Proteomes" id="UP000001880"/>
    </source>
</evidence>
<dbReference type="AlphaFoldDB" id="D0LTS9"/>
<name>D0LTS9_HALO1</name>
<evidence type="ECO:0000313" key="2">
    <source>
        <dbReference type="EMBL" id="ACY15773.1"/>
    </source>
</evidence>
<dbReference type="RefSeq" id="WP_012828373.1">
    <property type="nucleotide sequence ID" value="NC_013440.1"/>
</dbReference>
<dbReference type="Gene3D" id="2.40.10.220">
    <property type="entry name" value="predicted glycosyltransferase like domains"/>
    <property type="match status" value="1"/>
</dbReference>
<dbReference type="SUPFAM" id="SSF141371">
    <property type="entry name" value="PilZ domain-like"/>
    <property type="match status" value="1"/>
</dbReference>
<dbReference type="EMBL" id="CP001804">
    <property type="protein sequence ID" value="ACY15773.1"/>
    <property type="molecule type" value="Genomic_DNA"/>
</dbReference>
<accession>D0LTS9</accession>
<dbReference type="Pfam" id="PF07238">
    <property type="entry name" value="PilZ"/>
    <property type="match status" value="1"/>
</dbReference>
<dbReference type="InterPro" id="IPR009875">
    <property type="entry name" value="PilZ_domain"/>
</dbReference>
<organism evidence="2 3">
    <name type="scientific">Haliangium ochraceum (strain DSM 14365 / JCM 11303 / SMP-2)</name>
    <dbReference type="NCBI Taxonomy" id="502025"/>
    <lineage>
        <taxon>Bacteria</taxon>
        <taxon>Pseudomonadati</taxon>
        <taxon>Myxococcota</taxon>
        <taxon>Polyangia</taxon>
        <taxon>Haliangiales</taxon>
        <taxon>Kofleriaceae</taxon>
        <taxon>Haliangium</taxon>
    </lineage>
</organism>
<protein>
    <submittedName>
        <fullName evidence="2">Type IV pilus assembly PilZ</fullName>
    </submittedName>
</protein>
<feature type="domain" description="PilZ" evidence="1">
    <location>
        <begin position="4"/>
        <end position="103"/>
    </location>
</feature>
<dbReference type="KEGG" id="hoh:Hoch_3271"/>
<dbReference type="STRING" id="502025.Hoch_3271"/>